<comment type="caution">
    <text evidence="1">The sequence shown here is derived from an EMBL/GenBank/DDBJ whole genome shotgun (WGS) entry which is preliminary data.</text>
</comment>
<dbReference type="EMBL" id="JALJOR010000001">
    <property type="protein sequence ID" value="KAK9830028.1"/>
    <property type="molecule type" value="Genomic_DNA"/>
</dbReference>
<dbReference type="AlphaFoldDB" id="A0AAW1R8E9"/>
<evidence type="ECO:0000313" key="2">
    <source>
        <dbReference type="Proteomes" id="UP001489004"/>
    </source>
</evidence>
<dbReference type="InterPro" id="IPR023214">
    <property type="entry name" value="HAD_sf"/>
</dbReference>
<evidence type="ECO:0000313" key="1">
    <source>
        <dbReference type="EMBL" id="KAK9830028.1"/>
    </source>
</evidence>
<sequence length="147" mass="15917">MIVACDIGGVVTNLATHQPVDGALAGIAELSRSHCVIFVSKCGGLYKAESTAWLAKHGLDAVPTYFCDSNGDKARIASEHGVGVMIDDHIQVLKAFPEEITKVWFCNEPQKVAGTQKYQPELFATLRLATKWSHILDIVQDLHTGLG</sequence>
<dbReference type="Gene3D" id="3.40.50.1000">
    <property type="entry name" value="HAD superfamily/HAD-like"/>
    <property type="match status" value="1"/>
</dbReference>
<dbReference type="Proteomes" id="UP001489004">
    <property type="component" value="Unassembled WGS sequence"/>
</dbReference>
<organism evidence="1 2">
    <name type="scientific">[Myrmecia] bisecta</name>
    <dbReference type="NCBI Taxonomy" id="41462"/>
    <lineage>
        <taxon>Eukaryota</taxon>
        <taxon>Viridiplantae</taxon>
        <taxon>Chlorophyta</taxon>
        <taxon>core chlorophytes</taxon>
        <taxon>Trebouxiophyceae</taxon>
        <taxon>Trebouxiales</taxon>
        <taxon>Trebouxiaceae</taxon>
        <taxon>Myrmecia</taxon>
    </lineage>
</organism>
<proteinExistence type="predicted"/>
<gene>
    <name evidence="1" type="ORF">WJX72_009292</name>
</gene>
<reference evidence="1 2" key="1">
    <citation type="journal article" date="2024" name="Nat. Commun.">
        <title>Phylogenomics reveals the evolutionary origins of lichenization in chlorophyte algae.</title>
        <authorList>
            <person name="Puginier C."/>
            <person name="Libourel C."/>
            <person name="Otte J."/>
            <person name="Skaloud P."/>
            <person name="Haon M."/>
            <person name="Grisel S."/>
            <person name="Petersen M."/>
            <person name="Berrin J.G."/>
            <person name="Delaux P.M."/>
            <person name="Dal Grande F."/>
            <person name="Keller J."/>
        </authorList>
    </citation>
    <scope>NUCLEOTIDE SEQUENCE [LARGE SCALE GENOMIC DNA]</scope>
    <source>
        <strain evidence="1 2">SAG 2043</strain>
    </source>
</reference>
<protein>
    <submittedName>
        <fullName evidence="1">Uncharacterized protein</fullName>
    </submittedName>
</protein>
<keyword evidence="2" id="KW-1185">Reference proteome</keyword>
<accession>A0AAW1R8E9</accession>
<name>A0AAW1R8E9_9CHLO</name>